<organism evidence="2 3">
    <name type="scientific">Arabis nemorensis</name>
    <dbReference type="NCBI Taxonomy" id="586526"/>
    <lineage>
        <taxon>Eukaryota</taxon>
        <taxon>Viridiplantae</taxon>
        <taxon>Streptophyta</taxon>
        <taxon>Embryophyta</taxon>
        <taxon>Tracheophyta</taxon>
        <taxon>Spermatophyta</taxon>
        <taxon>Magnoliopsida</taxon>
        <taxon>eudicotyledons</taxon>
        <taxon>Gunneridae</taxon>
        <taxon>Pentapetalae</taxon>
        <taxon>rosids</taxon>
        <taxon>malvids</taxon>
        <taxon>Brassicales</taxon>
        <taxon>Brassicaceae</taxon>
        <taxon>Arabideae</taxon>
        <taxon>Arabis</taxon>
    </lineage>
</organism>
<dbReference type="InterPro" id="IPR002156">
    <property type="entry name" value="RNaseH_domain"/>
</dbReference>
<proteinExistence type="predicted"/>
<dbReference type="InterPro" id="IPR044730">
    <property type="entry name" value="RNase_H-like_dom_plant"/>
</dbReference>
<feature type="domain" description="RNase H type-1" evidence="1">
    <location>
        <begin position="4"/>
        <end position="104"/>
    </location>
</feature>
<dbReference type="EMBL" id="CABITT030000001">
    <property type="protein sequence ID" value="VVA93074.1"/>
    <property type="molecule type" value="Genomic_DNA"/>
</dbReference>
<dbReference type="PANTHER" id="PTHR34146:SF11">
    <property type="entry name" value="RIBONUCLEASE H-LIKE SUPERFAMILY PROTEIN"/>
    <property type="match status" value="1"/>
</dbReference>
<dbReference type="GO" id="GO:0004523">
    <property type="term" value="F:RNA-DNA hybrid ribonuclease activity"/>
    <property type="evidence" value="ECO:0007669"/>
    <property type="project" value="InterPro"/>
</dbReference>
<comment type="caution">
    <text evidence="2">The sequence shown here is derived from an EMBL/GenBank/DDBJ whole genome shotgun (WGS) entry which is preliminary data.</text>
</comment>
<accession>A0A565AVY9</accession>
<dbReference type="AlphaFoldDB" id="A0A565AVY9"/>
<dbReference type="InterPro" id="IPR036397">
    <property type="entry name" value="RNaseH_sf"/>
</dbReference>
<dbReference type="Pfam" id="PF13456">
    <property type="entry name" value="RVT_3"/>
    <property type="match status" value="1"/>
</dbReference>
<dbReference type="InterPro" id="IPR012337">
    <property type="entry name" value="RNaseH-like_sf"/>
</dbReference>
<keyword evidence="3" id="KW-1185">Reference proteome</keyword>
<name>A0A565AVY9_9BRAS</name>
<evidence type="ECO:0000313" key="2">
    <source>
        <dbReference type="EMBL" id="VVA93074.1"/>
    </source>
</evidence>
<protein>
    <recommendedName>
        <fullName evidence="1">RNase H type-1 domain-containing protein</fullName>
    </recommendedName>
</protein>
<reference evidence="2" key="1">
    <citation type="submission" date="2019-07" db="EMBL/GenBank/DDBJ databases">
        <authorList>
            <person name="Dittberner H."/>
        </authorList>
    </citation>
    <scope>NUCLEOTIDE SEQUENCE [LARGE SCALE GENOMIC DNA]</scope>
</reference>
<evidence type="ECO:0000259" key="1">
    <source>
        <dbReference type="Pfam" id="PF13456"/>
    </source>
</evidence>
<dbReference type="GO" id="GO:0003676">
    <property type="term" value="F:nucleic acid binding"/>
    <property type="evidence" value="ECO:0007669"/>
    <property type="project" value="InterPro"/>
</dbReference>
<dbReference type="CDD" id="cd06222">
    <property type="entry name" value="RNase_H_like"/>
    <property type="match status" value="1"/>
</dbReference>
<dbReference type="OrthoDB" id="1712133at2759"/>
<dbReference type="SUPFAM" id="SSF53098">
    <property type="entry name" value="Ribonuclease H-like"/>
    <property type="match status" value="1"/>
</dbReference>
<gene>
    <name evidence="2" type="ORF">ANE_LOCUS3519</name>
</gene>
<dbReference type="Proteomes" id="UP000489600">
    <property type="component" value="Unassembled WGS sequence"/>
</dbReference>
<dbReference type="Gene3D" id="3.30.420.10">
    <property type="entry name" value="Ribonuclease H-like superfamily/Ribonuclease H"/>
    <property type="match status" value="1"/>
</dbReference>
<dbReference type="PANTHER" id="PTHR34146">
    <property type="entry name" value="POLYNUCLEOTIDYL TRANSFERASE, RIBONUCLEASE H-LIKE SUPERFAMILY PROTEIN-RELATED"/>
    <property type="match status" value="1"/>
</dbReference>
<evidence type="ECO:0000313" key="3">
    <source>
        <dbReference type="Proteomes" id="UP000489600"/>
    </source>
</evidence>
<sequence length="132" mass="14858">MQRDASWRETERLAGLGWIVTNNLQDSRTQHSQVSMFVDSPLGAEGMAIRAALLQAVDKDIRSLTIESDSAQLINEINSKTIIAPLHGILSDINELANRFNVIVLKISQEQPMLRLMQLLNKLCITLKFENE</sequence>